<accession>A0ABR3FQA4</accession>
<evidence type="ECO:0000313" key="1">
    <source>
        <dbReference type="EMBL" id="KAL0577583.1"/>
    </source>
</evidence>
<name>A0ABR3FQA4_9AGAR</name>
<dbReference type="Proteomes" id="UP001465976">
    <property type="component" value="Unassembled WGS sequence"/>
</dbReference>
<organism evidence="1 2">
    <name type="scientific">Marasmius crinis-equi</name>
    <dbReference type="NCBI Taxonomy" id="585013"/>
    <lineage>
        <taxon>Eukaryota</taxon>
        <taxon>Fungi</taxon>
        <taxon>Dikarya</taxon>
        <taxon>Basidiomycota</taxon>
        <taxon>Agaricomycotina</taxon>
        <taxon>Agaricomycetes</taxon>
        <taxon>Agaricomycetidae</taxon>
        <taxon>Agaricales</taxon>
        <taxon>Marasmiineae</taxon>
        <taxon>Marasmiaceae</taxon>
        <taxon>Marasmius</taxon>
    </lineage>
</organism>
<reference evidence="1 2" key="1">
    <citation type="submission" date="2024-02" db="EMBL/GenBank/DDBJ databases">
        <title>A draft genome for the cacao thread blight pathogen Marasmius crinis-equi.</title>
        <authorList>
            <person name="Cohen S.P."/>
            <person name="Baruah I.K."/>
            <person name="Amoako-Attah I."/>
            <person name="Bukari Y."/>
            <person name="Meinhardt L.W."/>
            <person name="Bailey B.A."/>
        </authorList>
    </citation>
    <scope>NUCLEOTIDE SEQUENCE [LARGE SCALE GENOMIC DNA]</scope>
    <source>
        <strain evidence="1 2">GH-76</strain>
    </source>
</reference>
<evidence type="ECO:0008006" key="3">
    <source>
        <dbReference type="Google" id="ProtNLM"/>
    </source>
</evidence>
<protein>
    <recommendedName>
        <fullName evidence="3">F-box domain-containing protein</fullName>
    </recommendedName>
</protein>
<evidence type="ECO:0000313" key="2">
    <source>
        <dbReference type="Proteomes" id="UP001465976"/>
    </source>
</evidence>
<sequence length="482" mass="54011">MTVVNLVPYEIIRQIVESLVDNPPSSLSHADLRNLGTSSLISRSHWLAASRNLVWQRFIIPRYDTARFKAMKEIFSSAASTLSKYDVREVVYDGTDWFLVPGRRNSGGTGLLEWLGSVWHEDQDNLCGVETTEERFFGNVKSLQLRAVDLLDARIHEGPKSACNALEGIQALSPKAQDTFLRSFLNVTTLELRLVWTCSPEHLGEIVRSFPLLEVLVLDEIQMPWWSIKHGREEELQARTGLPLQLQTLEIIKPQPACLIDTISALTPSPSLRCFRIAGTAINEPALDAMTTLCRSSSRFEELSITNVLNEIENITHYTLGFGSGCSRGLLQDVIHLTLDVSRLGEFLDSLRCTLDQPLSSLTTLAMPKLQWAAQADMHILDETIPVIFPSLEVLEFVVNVAANQAEEESWQEYLSASDDTDGSRRLSARSEEGPAWQRAKRVTAEIASYLPTCAEKHLLRADYKFYTVDESNDGESGQGWM</sequence>
<dbReference type="SUPFAM" id="SSF52047">
    <property type="entry name" value="RNI-like"/>
    <property type="match status" value="1"/>
</dbReference>
<gene>
    <name evidence="1" type="ORF">V5O48_004415</name>
</gene>
<dbReference type="EMBL" id="JBAHYK010000148">
    <property type="protein sequence ID" value="KAL0577583.1"/>
    <property type="molecule type" value="Genomic_DNA"/>
</dbReference>
<proteinExistence type="predicted"/>
<comment type="caution">
    <text evidence="1">The sequence shown here is derived from an EMBL/GenBank/DDBJ whole genome shotgun (WGS) entry which is preliminary data.</text>
</comment>
<keyword evidence="2" id="KW-1185">Reference proteome</keyword>